<feature type="compositionally biased region" description="Polar residues" evidence="1">
    <location>
        <begin position="124"/>
        <end position="139"/>
    </location>
</feature>
<organism evidence="3 4">
    <name type="scientific">Psychroflexus planctonicus</name>
    <dbReference type="NCBI Taxonomy" id="1526575"/>
    <lineage>
        <taxon>Bacteria</taxon>
        <taxon>Pseudomonadati</taxon>
        <taxon>Bacteroidota</taxon>
        <taxon>Flavobacteriia</taxon>
        <taxon>Flavobacteriales</taxon>
        <taxon>Flavobacteriaceae</taxon>
        <taxon>Psychroflexus</taxon>
    </lineage>
</organism>
<proteinExistence type="predicted"/>
<sequence length="249" mass="27979">MKEQNNWRNELRNRSITPSDEAWLAIESGLESKSKNKLKKKFIFSLVAASLIGFVVFVSLPTTSIQHQSQATATENFDSSQEESVFPAALFLESESTLSLKETEPVKQDIDEQESILSPKKSVSKQTLNRKTTQMVSTKNETQNQLETNTNTDVNLKAKELLTEVEAELAASSSTSLNLSAKDEADLLLAEAKQIIQEVEYNQLYEFAQASDLLAEVEEDLSKDNLKKRVWHFVKANYENLESALVSLK</sequence>
<reference evidence="4" key="1">
    <citation type="journal article" date="2019" name="Int. J. Syst. Evol. Microbiol.">
        <title>The Global Catalogue of Microorganisms (GCM) 10K type strain sequencing project: providing services to taxonomists for standard genome sequencing and annotation.</title>
        <authorList>
            <consortium name="The Broad Institute Genomics Platform"/>
            <consortium name="The Broad Institute Genome Sequencing Center for Infectious Disease"/>
            <person name="Wu L."/>
            <person name="Ma J."/>
        </authorList>
    </citation>
    <scope>NUCLEOTIDE SEQUENCE [LARGE SCALE GENOMIC DNA]</scope>
    <source>
        <strain evidence="4">CGMCC 1.12931</strain>
    </source>
</reference>
<feature type="region of interest" description="Disordered" evidence="1">
    <location>
        <begin position="121"/>
        <end position="151"/>
    </location>
</feature>
<dbReference type="EMBL" id="BMGM01000013">
    <property type="protein sequence ID" value="GGE44128.1"/>
    <property type="molecule type" value="Genomic_DNA"/>
</dbReference>
<evidence type="ECO:0000256" key="1">
    <source>
        <dbReference type="SAM" id="MobiDB-lite"/>
    </source>
</evidence>
<keyword evidence="2" id="KW-1133">Transmembrane helix</keyword>
<evidence type="ECO:0000256" key="2">
    <source>
        <dbReference type="SAM" id="Phobius"/>
    </source>
</evidence>
<comment type="caution">
    <text evidence="3">The sequence shown here is derived from an EMBL/GenBank/DDBJ whole genome shotgun (WGS) entry which is preliminary data.</text>
</comment>
<keyword evidence="4" id="KW-1185">Reference proteome</keyword>
<accession>A0ABQ1SNH7</accession>
<evidence type="ECO:0000313" key="3">
    <source>
        <dbReference type="EMBL" id="GGE44128.1"/>
    </source>
</evidence>
<evidence type="ECO:0000313" key="4">
    <source>
        <dbReference type="Proteomes" id="UP000599179"/>
    </source>
</evidence>
<protein>
    <submittedName>
        <fullName evidence="3">Uncharacterized protein</fullName>
    </submittedName>
</protein>
<feature type="compositionally biased region" description="Low complexity" evidence="1">
    <location>
        <begin position="140"/>
        <end position="151"/>
    </location>
</feature>
<name>A0ABQ1SNH7_9FLAO</name>
<gene>
    <name evidence="3" type="ORF">GCM10010832_25180</name>
</gene>
<dbReference type="Proteomes" id="UP000599179">
    <property type="component" value="Unassembled WGS sequence"/>
</dbReference>
<keyword evidence="2" id="KW-0472">Membrane</keyword>
<dbReference type="RefSeq" id="WP_188459510.1">
    <property type="nucleotide sequence ID" value="NZ_BMGM01000013.1"/>
</dbReference>
<keyword evidence="2" id="KW-0812">Transmembrane</keyword>
<feature type="transmembrane region" description="Helical" evidence="2">
    <location>
        <begin position="42"/>
        <end position="60"/>
    </location>
</feature>